<keyword evidence="15" id="KW-1185">Reference proteome</keyword>
<dbReference type="InterPro" id="IPR013525">
    <property type="entry name" value="ABC2_TM"/>
</dbReference>
<evidence type="ECO:0000256" key="10">
    <source>
        <dbReference type="ARBA" id="ARBA00023180"/>
    </source>
</evidence>
<keyword evidence="10" id="KW-0325">Glycoprotein</keyword>
<feature type="compositionally biased region" description="Low complexity" evidence="11">
    <location>
        <begin position="16"/>
        <end position="31"/>
    </location>
</feature>
<dbReference type="Pfam" id="PF00005">
    <property type="entry name" value="ABC_tran"/>
    <property type="match status" value="2"/>
</dbReference>
<feature type="transmembrane region" description="Helical" evidence="12">
    <location>
        <begin position="1379"/>
        <end position="1401"/>
    </location>
</feature>
<dbReference type="CDD" id="cd03233">
    <property type="entry name" value="ABCG_PDR_domain1"/>
    <property type="match status" value="1"/>
</dbReference>
<dbReference type="SUPFAM" id="SSF52540">
    <property type="entry name" value="P-loop containing nucleoside triphosphate hydrolases"/>
    <property type="match status" value="2"/>
</dbReference>
<sequence>MADNKENIEMDPSDMRLTQTRSGRTGSTHTGAAQEIGRDDLNWNEMPEASTVYDGDSSALGTRSLGLTWQNLTIKGVSAEASFNENILSQYIPPFLQRGNVKASTRTIIQDSYGCVKPGEMLLVLGRPGAGCTSLLKVLSSRRLEFSSVEGEVKYGTMDHTAASKYQGQIVMNTEEEIFFPTMTVGQTVDFATRLKVPYKTPAKYATPEEARKASRDFLLNALGISHTFDTKVGDPYIRGVSGGERKRVSLIEAMATRGSVYCWDNSTRGLDASTALQYVKTIRTMTDTFGLATVVTLYQAGNAIFDQFDKVLVLDKGQQLYYGPASQARTFMEELGFQCPDGANVGDFLTGVTVPTERRIRPGHEQTFPRAAEAIAAAYQSSQIRQLMETELDYPTTTAAENHTKDFQKAISVEKHPGLLTAKSPVTVGFWSQMVATVKRQVAIISGDRTNLFIKQGTNFVNAWTTGSLFYNMPNTSAGLFGKSGVIFVTLFFNAMLAQTEVTDSFTGRFVMEKHRSFGFLHPAAWVLAQIIVDIPILLVQVSSFSLITYFLSNLERDAGTFFVFWFVILSSTFASMALFRALGSAFKNFDDASKFSGVAVLALLGYTGYMIPKSEMVDWFVWLYWINPFSYAYNAMLSNEFHNQFIACVGPNLVPSGPGYDSTENQACTGIRGAEPGAAFVLGDQYLDSLKYNHSEMWRNIGIVWVWWAFYVILTIIFTTMQKGSFAQAGVPLIPREKAHHATTAFVADEESQIQEKVAPESDSTDASSEQGGVARNEAVFTWKNVKYTVSTPQGPRVLLNDVHGWVKPGKLGALMGSSGAGKTTLLDVLAQRKTDGVLSGSVLVDGRPLSVSFQRSTGYVEQLDVHEALTTVREALEFSALLRQSYSTPRAEKLKYVDVILDLLEMRDIEDCLVGAPGRPGLTIEQRKRLTIGVELVAKPSILIFLDEPTSGLDGQAAFNTVRFLKKLAAAGQAILVTIHQPSAQLFAEFDTLLLLAKGGNTVYFGDIGDDAQVIREYFGRNGASCPPGTNPAEHMIDVVTDTSRDWNKVWLESPEHSKMLGELDSLINTVSRQRSVTAENDVESEFATPLLEQIKVVTIRASKSMWRNTQYVNNKFMLHIILGFYTGFSFWQLGQGVGDLQLRMFAMFNFIFVAPGVISQLQPLFIERRDIYDAREKKSKMYSWISFVASLIISEMPYLIVCTVCFFLPFYWTVGLPGDSNKAGAIFFVMLMYEFIYTGIGQFVAAYAPNVMSAALVNPIVLFTLVGFSGIILPYSQMVDFWKYWLYWMNPFKYLISSMLVFSSWDIQVECKDSELAVFDPVGDQTCGSYLESYLQNAGIGANLLNPDATAGCQVCQYREGSDWLKTLNIKDYYYGWRDAAICVIFVISSYGLVFLLMKLRTKKTKKVE</sequence>
<keyword evidence="7" id="KW-0067">ATP-binding</keyword>
<accession>A0A2S6BWY2</accession>
<evidence type="ECO:0000256" key="9">
    <source>
        <dbReference type="ARBA" id="ARBA00023136"/>
    </source>
</evidence>
<keyword evidence="4" id="KW-1003">Cell membrane</keyword>
<dbReference type="PANTHER" id="PTHR19241">
    <property type="entry name" value="ATP-BINDING CASSETTE TRANSPORTER"/>
    <property type="match status" value="1"/>
</dbReference>
<evidence type="ECO:0000256" key="12">
    <source>
        <dbReference type="SAM" id="Phobius"/>
    </source>
</evidence>
<dbReference type="GO" id="GO:0016887">
    <property type="term" value="F:ATP hydrolysis activity"/>
    <property type="evidence" value="ECO:0007669"/>
    <property type="project" value="InterPro"/>
</dbReference>
<organism evidence="14 15">
    <name type="scientific">Cercospora berteroae</name>
    <dbReference type="NCBI Taxonomy" id="357750"/>
    <lineage>
        <taxon>Eukaryota</taxon>
        <taxon>Fungi</taxon>
        <taxon>Dikarya</taxon>
        <taxon>Ascomycota</taxon>
        <taxon>Pezizomycotina</taxon>
        <taxon>Dothideomycetes</taxon>
        <taxon>Dothideomycetidae</taxon>
        <taxon>Mycosphaerellales</taxon>
        <taxon>Mycosphaerellaceae</taxon>
        <taxon>Cercospora</taxon>
    </lineage>
</organism>
<evidence type="ECO:0000256" key="1">
    <source>
        <dbReference type="ARBA" id="ARBA00004651"/>
    </source>
</evidence>
<evidence type="ECO:0000256" key="11">
    <source>
        <dbReference type="SAM" id="MobiDB-lite"/>
    </source>
</evidence>
<keyword evidence="5 12" id="KW-0812">Transmembrane</keyword>
<dbReference type="Pfam" id="PF01061">
    <property type="entry name" value="ABC2_membrane"/>
    <property type="match status" value="2"/>
</dbReference>
<dbReference type="EMBL" id="PNEN01001731">
    <property type="protein sequence ID" value="PPJ51951.1"/>
    <property type="molecule type" value="Genomic_DNA"/>
</dbReference>
<dbReference type="GO" id="GO:0005524">
    <property type="term" value="F:ATP binding"/>
    <property type="evidence" value="ECO:0007669"/>
    <property type="project" value="UniProtKB-KW"/>
</dbReference>
<dbReference type="CDD" id="cd03232">
    <property type="entry name" value="ABCG_PDR_domain2"/>
    <property type="match status" value="1"/>
</dbReference>
<feature type="region of interest" description="Disordered" evidence="11">
    <location>
        <begin position="1"/>
        <end position="36"/>
    </location>
</feature>
<feature type="transmembrane region" description="Helical" evidence="12">
    <location>
        <begin position="1228"/>
        <end position="1252"/>
    </location>
</feature>
<evidence type="ECO:0000256" key="8">
    <source>
        <dbReference type="ARBA" id="ARBA00022989"/>
    </source>
</evidence>
<dbReference type="InterPro" id="IPR043926">
    <property type="entry name" value="ABCG_dom"/>
</dbReference>
<feature type="transmembrane region" description="Helical" evidence="12">
    <location>
        <begin position="699"/>
        <end position="720"/>
    </location>
</feature>
<name>A0A2S6BWY2_9PEZI</name>
<dbReference type="STRING" id="357750.A0A2S6BWY2"/>
<feature type="transmembrane region" description="Helical" evidence="12">
    <location>
        <begin position="479"/>
        <end position="498"/>
    </location>
</feature>
<dbReference type="InterPro" id="IPR010929">
    <property type="entry name" value="PDR_CDR_ABC"/>
</dbReference>
<dbReference type="InterPro" id="IPR003593">
    <property type="entry name" value="AAA+_ATPase"/>
</dbReference>
<feature type="transmembrane region" description="Helical" evidence="12">
    <location>
        <begin position="597"/>
        <end position="614"/>
    </location>
</feature>
<dbReference type="Gene3D" id="3.40.50.300">
    <property type="entry name" value="P-loop containing nucleotide triphosphate hydrolases"/>
    <property type="match status" value="2"/>
</dbReference>
<evidence type="ECO:0000259" key="13">
    <source>
        <dbReference type="PROSITE" id="PS50893"/>
    </source>
</evidence>
<evidence type="ECO:0000313" key="14">
    <source>
        <dbReference type="EMBL" id="PPJ51951.1"/>
    </source>
</evidence>
<feature type="transmembrane region" description="Helical" evidence="12">
    <location>
        <begin position="563"/>
        <end position="585"/>
    </location>
</feature>
<protein>
    <recommendedName>
        <fullName evidence="13">ABC transporter domain-containing protein</fullName>
    </recommendedName>
</protein>
<dbReference type="InterPro" id="IPR034001">
    <property type="entry name" value="ABCG_PDR_1"/>
</dbReference>
<dbReference type="FunFam" id="3.40.50.300:FF:001465">
    <property type="entry name" value="ABC multidrug transporter (Eurofung)"/>
    <property type="match status" value="1"/>
</dbReference>
<evidence type="ECO:0000256" key="4">
    <source>
        <dbReference type="ARBA" id="ARBA00022475"/>
    </source>
</evidence>
<dbReference type="InterPro" id="IPR034003">
    <property type="entry name" value="ABCG_PDR_2"/>
</dbReference>
<proteinExistence type="inferred from homology"/>
<evidence type="ECO:0000256" key="3">
    <source>
        <dbReference type="ARBA" id="ARBA00022448"/>
    </source>
</evidence>
<keyword evidence="6" id="KW-0547">Nucleotide-binding</keyword>
<feature type="transmembrane region" description="Helical" evidence="12">
    <location>
        <begin position="1191"/>
        <end position="1216"/>
    </location>
</feature>
<dbReference type="FunFam" id="3.40.50.300:FF:000054">
    <property type="entry name" value="ABC multidrug transporter atrF"/>
    <property type="match status" value="1"/>
</dbReference>
<dbReference type="InterPro" id="IPR017871">
    <property type="entry name" value="ABC_transporter-like_CS"/>
</dbReference>
<dbReference type="Pfam" id="PF06422">
    <property type="entry name" value="PDR_CDR"/>
    <property type="match status" value="1"/>
</dbReference>
<feature type="region of interest" description="Disordered" evidence="11">
    <location>
        <begin position="751"/>
        <end position="775"/>
    </location>
</feature>
<dbReference type="PROSITE" id="PS50893">
    <property type="entry name" value="ABC_TRANSPORTER_2"/>
    <property type="match status" value="2"/>
</dbReference>
<dbReference type="InterPro" id="IPR027417">
    <property type="entry name" value="P-loop_NTPase"/>
</dbReference>
<dbReference type="OrthoDB" id="245989at2759"/>
<keyword evidence="3" id="KW-0813">Transport</keyword>
<feature type="transmembrane region" description="Helical" evidence="12">
    <location>
        <begin position="1149"/>
        <end position="1170"/>
    </location>
</feature>
<evidence type="ECO:0000256" key="5">
    <source>
        <dbReference type="ARBA" id="ARBA00022692"/>
    </source>
</evidence>
<dbReference type="SMART" id="SM00382">
    <property type="entry name" value="AAA"/>
    <property type="match status" value="2"/>
</dbReference>
<reference evidence="15" key="1">
    <citation type="journal article" date="2017" name="bioRxiv">
        <title>Conservation of a gene cluster reveals novel cercosporin biosynthetic mechanisms and extends production to the genus Colletotrichum.</title>
        <authorList>
            <person name="de Jonge R."/>
            <person name="Ebert M.K."/>
            <person name="Huitt-Roehl C.R."/>
            <person name="Pal P."/>
            <person name="Suttle J.C."/>
            <person name="Spanner R.E."/>
            <person name="Neubauer J.D."/>
            <person name="Jurick W.M.II."/>
            <person name="Stott K.A."/>
            <person name="Secor G.A."/>
            <person name="Thomma B.P.H.J."/>
            <person name="Van de Peer Y."/>
            <person name="Townsend C.A."/>
            <person name="Bolton M.D."/>
        </authorList>
    </citation>
    <scope>NUCLEOTIDE SEQUENCE [LARGE SCALE GENOMIC DNA]</scope>
    <source>
        <strain evidence="15">CBS538.71</strain>
    </source>
</reference>
<dbReference type="Pfam" id="PF19055">
    <property type="entry name" value="ABC2_membrane_7"/>
    <property type="match status" value="1"/>
</dbReference>
<feature type="transmembrane region" description="Helical" evidence="12">
    <location>
        <begin position="519"/>
        <end position="543"/>
    </location>
</feature>
<feature type="domain" description="ABC transporter" evidence="13">
    <location>
        <begin position="783"/>
        <end position="1027"/>
    </location>
</feature>
<evidence type="ECO:0000256" key="6">
    <source>
        <dbReference type="ARBA" id="ARBA00022741"/>
    </source>
</evidence>
<dbReference type="InterPro" id="IPR003439">
    <property type="entry name" value="ABC_transporter-like_ATP-bd"/>
</dbReference>
<feature type="transmembrane region" description="Helical" evidence="12">
    <location>
        <begin position="1259"/>
        <end position="1279"/>
    </location>
</feature>
<evidence type="ECO:0000256" key="2">
    <source>
        <dbReference type="ARBA" id="ARBA00006012"/>
    </source>
</evidence>
<comment type="similarity">
    <text evidence="2">Belongs to the ABC transporter superfamily. ABCG family. PDR (TC 3.A.1.205) subfamily.</text>
</comment>
<comment type="subcellular location">
    <subcellularLocation>
        <location evidence="1">Cell membrane</location>
        <topology evidence="1">Multi-pass membrane protein</topology>
    </subcellularLocation>
</comment>
<evidence type="ECO:0000313" key="15">
    <source>
        <dbReference type="Proteomes" id="UP000237631"/>
    </source>
</evidence>
<dbReference type="PROSITE" id="PS00211">
    <property type="entry name" value="ABC_TRANSPORTER_1"/>
    <property type="match status" value="1"/>
</dbReference>
<feature type="transmembrane region" description="Helical" evidence="12">
    <location>
        <begin position="1120"/>
        <end position="1137"/>
    </location>
</feature>
<dbReference type="GO" id="GO:0140359">
    <property type="term" value="F:ABC-type transporter activity"/>
    <property type="evidence" value="ECO:0007669"/>
    <property type="project" value="InterPro"/>
</dbReference>
<evidence type="ECO:0000256" key="7">
    <source>
        <dbReference type="ARBA" id="ARBA00022840"/>
    </source>
</evidence>
<keyword evidence="8 12" id="KW-1133">Transmembrane helix</keyword>
<gene>
    <name evidence="14" type="ORF">CBER1_09696</name>
</gene>
<feature type="domain" description="ABC transporter" evidence="13">
    <location>
        <begin position="87"/>
        <end position="342"/>
    </location>
</feature>
<comment type="caution">
    <text evidence="14">The sequence shown here is derived from an EMBL/GenBank/DDBJ whole genome shotgun (WGS) entry which is preliminary data.</text>
</comment>
<keyword evidence="9 12" id="KW-0472">Membrane</keyword>
<dbReference type="Proteomes" id="UP000237631">
    <property type="component" value="Unassembled WGS sequence"/>
</dbReference>
<dbReference type="GO" id="GO:0005886">
    <property type="term" value="C:plasma membrane"/>
    <property type="evidence" value="ECO:0007669"/>
    <property type="project" value="UniProtKB-SubCell"/>
</dbReference>